<comment type="subcellular location">
    <subcellularLocation>
        <location evidence="13">Cytoplasm</location>
    </subcellularLocation>
</comment>
<evidence type="ECO:0000256" key="4">
    <source>
        <dbReference type="ARBA" id="ARBA00022485"/>
    </source>
</evidence>
<dbReference type="NCBIfam" id="TIGR00550">
    <property type="entry name" value="nadA"/>
    <property type="match status" value="1"/>
</dbReference>
<comment type="similarity">
    <text evidence="13">Belongs to the quinolinate synthase family. Type 3 subfamily.</text>
</comment>
<gene>
    <name evidence="13" type="primary">nadA</name>
    <name evidence="14" type="ORF">GA0070608_3645</name>
</gene>
<keyword evidence="9 13" id="KW-0408">Iron</keyword>
<evidence type="ECO:0000256" key="12">
    <source>
        <dbReference type="ARBA" id="ARBA00073059"/>
    </source>
</evidence>
<evidence type="ECO:0000256" key="2">
    <source>
        <dbReference type="ARBA" id="ARBA00005065"/>
    </source>
</evidence>
<dbReference type="AlphaFoldDB" id="A0A1C6VNY5"/>
<organism evidence="14 15">
    <name type="scientific">Micromonospora peucetia</name>
    <dbReference type="NCBI Taxonomy" id="47871"/>
    <lineage>
        <taxon>Bacteria</taxon>
        <taxon>Bacillati</taxon>
        <taxon>Actinomycetota</taxon>
        <taxon>Actinomycetes</taxon>
        <taxon>Micromonosporales</taxon>
        <taxon>Micromonosporaceae</taxon>
        <taxon>Micromonospora</taxon>
    </lineage>
</organism>
<dbReference type="PANTHER" id="PTHR30573">
    <property type="entry name" value="QUINOLINATE SYNTHETASE A"/>
    <property type="match status" value="1"/>
</dbReference>
<comment type="cofactor">
    <cofactor evidence="13">
        <name>[4Fe-4S] cluster</name>
        <dbReference type="ChEBI" id="CHEBI:49883"/>
    </cofactor>
    <text evidence="13">Binds 1 [4Fe-4S] cluster per subunit.</text>
</comment>
<dbReference type="GO" id="GO:0051539">
    <property type="term" value="F:4 iron, 4 sulfur cluster binding"/>
    <property type="evidence" value="ECO:0007669"/>
    <property type="project" value="UniProtKB-KW"/>
</dbReference>
<evidence type="ECO:0000256" key="8">
    <source>
        <dbReference type="ARBA" id="ARBA00022723"/>
    </source>
</evidence>
<evidence type="ECO:0000256" key="7">
    <source>
        <dbReference type="ARBA" id="ARBA00022679"/>
    </source>
</evidence>
<dbReference type="EC" id="2.5.1.72" evidence="3 13"/>
<dbReference type="Pfam" id="PF02445">
    <property type="entry name" value="NadA"/>
    <property type="match status" value="1"/>
</dbReference>
<evidence type="ECO:0000256" key="3">
    <source>
        <dbReference type="ARBA" id="ARBA00012669"/>
    </source>
</evidence>
<keyword evidence="7 13" id="KW-0808">Transferase</keyword>
<feature type="binding site" evidence="13">
    <location>
        <position position="297"/>
    </location>
    <ligand>
        <name>iminosuccinate</name>
        <dbReference type="ChEBI" id="CHEBI:77875"/>
    </ligand>
</feature>
<evidence type="ECO:0000256" key="1">
    <source>
        <dbReference type="ARBA" id="ARBA00003791"/>
    </source>
</evidence>
<evidence type="ECO:0000256" key="6">
    <source>
        <dbReference type="ARBA" id="ARBA00022642"/>
    </source>
</evidence>
<evidence type="ECO:0000313" key="15">
    <source>
        <dbReference type="Proteomes" id="UP000199343"/>
    </source>
</evidence>
<keyword evidence="6 13" id="KW-0662">Pyridine nucleotide biosynthesis</keyword>
<proteinExistence type="inferred from homology"/>
<evidence type="ECO:0000313" key="14">
    <source>
        <dbReference type="EMBL" id="SCL68058.1"/>
    </source>
</evidence>
<feature type="binding site" evidence="13">
    <location>
        <begin position="163"/>
        <end position="165"/>
    </location>
    <ligand>
        <name>iminosuccinate</name>
        <dbReference type="ChEBI" id="CHEBI:77875"/>
    </ligand>
</feature>
<feature type="binding site" evidence="13">
    <location>
        <position position="184"/>
    </location>
    <ligand>
        <name>iminosuccinate</name>
        <dbReference type="ChEBI" id="CHEBI:77875"/>
    </ligand>
</feature>
<evidence type="ECO:0000256" key="9">
    <source>
        <dbReference type="ARBA" id="ARBA00023004"/>
    </source>
</evidence>
<dbReference type="EMBL" id="FMIC01000002">
    <property type="protein sequence ID" value="SCL68058.1"/>
    <property type="molecule type" value="Genomic_DNA"/>
</dbReference>
<dbReference type="InterPro" id="IPR003473">
    <property type="entry name" value="NadA"/>
</dbReference>
<keyword evidence="5 13" id="KW-0963">Cytoplasm</keyword>
<feature type="binding site" evidence="13">
    <location>
        <position position="67"/>
    </location>
    <ligand>
        <name>iminosuccinate</name>
        <dbReference type="ChEBI" id="CHEBI:77875"/>
    </ligand>
</feature>
<accession>A0A1C6VNY5</accession>
<dbReference type="Gene3D" id="3.40.50.10800">
    <property type="entry name" value="NadA-like"/>
    <property type="match status" value="3"/>
</dbReference>
<dbReference type="GO" id="GO:0034628">
    <property type="term" value="P:'de novo' NAD+ biosynthetic process from L-aspartate"/>
    <property type="evidence" value="ECO:0007669"/>
    <property type="project" value="TreeGrafter"/>
</dbReference>
<keyword evidence="4 13" id="KW-0004">4Fe-4S</keyword>
<evidence type="ECO:0000256" key="13">
    <source>
        <dbReference type="HAMAP-Rule" id="MF_00569"/>
    </source>
</evidence>
<keyword evidence="8 13" id="KW-0479">Metal-binding</keyword>
<dbReference type="FunFam" id="3.40.50.10800:FF:000001">
    <property type="entry name" value="Quinolinate synthase A"/>
    <property type="match status" value="1"/>
</dbReference>
<dbReference type="HAMAP" id="MF_00569">
    <property type="entry name" value="NadA_type3"/>
    <property type="match status" value="1"/>
</dbReference>
<evidence type="ECO:0000256" key="11">
    <source>
        <dbReference type="ARBA" id="ARBA00050125"/>
    </source>
</evidence>
<comment type="catalytic activity">
    <reaction evidence="11">
        <text>iminosuccinate + dihydroxyacetone phosphate = quinolinate + phosphate + 2 H2O + H(+)</text>
        <dbReference type="Rhea" id="RHEA:25888"/>
        <dbReference type="ChEBI" id="CHEBI:15377"/>
        <dbReference type="ChEBI" id="CHEBI:15378"/>
        <dbReference type="ChEBI" id="CHEBI:29959"/>
        <dbReference type="ChEBI" id="CHEBI:43474"/>
        <dbReference type="ChEBI" id="CHEBI:57642"/>
        <dbReference type="ChEBI" id="CHEBI:77875"/>
        <dbReference type="EC" id="2.5.1.72"/>
    </reaction>
    <physiologicalReaction direction="left-to-right" evidence="11">
        <dbReference type="Rhea" id="RHEA:25889"/>
    </physiologicalReaction>
</comment>
<feature type="binding site" evidence="13">
    <location>
        <position position="131"/>
    </location>
    <ligand>
        <name>[4Fe-4S] cluster</name>
        <dbReference type="ChEBI" id="CHEBI:49883"/>
    </ligand>
</feature>
<dbReference type="PANTHER" id="PTHR30573:SF0">
    <property type="entry name" value="QUINOLINATE SYNTHASE, CHLOROPLASTIC"/>
    <property type="match status" value="1"/>
</dbReference>
<keyword evidence="10 13" id="KW-0411">Iron-sulfur</keyword>
<comment type="pathway">
    <text evidence="2 13">Cofactor biosynthesis; NAD(+) biosynthesis; quinolinate from iminoaspartate: step 1/1.</text>
</comment>
<dbReference type="InterPro" id="IPR036094">
    <property type="entry name" value="NadA_sf"/>
</dbReference>
<dbReference type="GO" id="GO:0005829">
    <property type="term" value="C:cytosol"/>
    <property type="evidence" value="ECO:0007669"/>
    <property type="project" value="TreeGrafter"/>
</dbReference>
<feature type="binding site" evidence="13">
    <location>
        <position position="254"/>
    </location>
    <ligand>
        <name>[4Fe-4S] cluster</name>
        <dbReference type="ChEBI" id="CHEBI:49883"/>
    </ligand>
</feature>
<dbReference type="GO" id="GO:0046872">
    <property type="term" value="F:metal ion binding"/>
    <property type="evidence" value="ECO:0007669"/>
    <property type="project" value="UniProtKB-KW"/>
</dbReference>
<dbReference type="Proteomes" id="UP000199343">
    <property type="component" value="Unassembled WGS sequence"/>
</dbReference>
<feature type="binding site" evidence="13">
    <location>
        <position position="344"/>
    </location>
    <ligand>
        <name>[4Fe-4S] cluster</name>
        <dbReference type="ChEBI" id="CHEBI:49883"/>
    </ligand>
</feature>
<protein>
    <recommendedName>
        <fullName evidence="12 13">Quinolinate synthase</fullName>
        <ecNumber evidence="3 13">2.5.1.72</ecNumber>
    </recommendedName>
</protein>
<feature type="binding site" evidence="13">
    <location>
        <begin position="280"/>
        <end position="282"/>
    </location>
    <ligand>
        <name>iminosuccinate</name>
        <dbReference type="ChEBI" id="CHEBI:77875"/>
    </ligand>
</feature>
<dbReference type="UniPathway" id="UPA00253">
    <property type="reaction ID" value="UER00327"/>
</dbReference>
<dbReference type="NCBIfam" id="NF006883">
    <property type="entry name" value="PRK09375.2-4"/>
    <property type="match status" value="1"/>
</dbReference>
<dbReference type="GO" id="GO:0008987">
    <property type="term" value="F:quinolinate synthetase A activity"/>
    <property type="evidence" value="ECO:0007669"/>
    <property type="project" value="UniProtKB-UniRule"/>
</dbReference>
<comment type="function">
    <text evidence="1 13">Catalyzes the condensation of iminoaspartate with dihydroxyacetone phosphate to form quinolinate.</text>
</comment>
<evidence type="ECO:0000256" key="5">
    <source>
        <dbReference type="ARBA" id="ARBA00022490"/>
    </source>
</evidence>
<sequence>MGHVTSTWVEPSNTATALLLLGRGSDPATERGVECPGDLPAPSDPDLVARAKAAKAELGSRVFVLGHHYQRDEVIQFADVTGDSFKLAREAAARPDAEHIVFCGVHFMAESADILTSDAQKVILPDLAAGCSMADMAVLSQVETAWDVLTELGVAAQTVPVTYMNSSADIKGFVGRNGGVVCTSSNAKRALEWAYQQGSKVFFLPDQHLGRNTAVLEMGLSLDDCVLYDPHKPNGGLTPEQLRDAKMILWRGHCSVHGRFTLDSVDDVRKRVPGVNVLVHPECRHEVVTAADFVGSTEYIIKAVEAAPAGSAWAVGTELNLVRRLALAHPDKQVMFLDKAVCYCSTMNRIDLPHLVWALEELVAGRVVNQITVDPDTAHHARVALDQMLALPGADTPPPTQS</sequence>
<feature type="binding site" evidence="13">
    <location>
        <position position="84"/>
    </location>
    <ligand>
        <name>iminosuccinate</name>
        <dbReference type="ChEBI" id="CHEBI:77875"/>
    </ligand>
</feature>
<dbReference type="InterPro" id="IPR023515">
    <property type="entry name" value="Quinolinate_synth_A_type3"/>
</dbReference>
<reference evidence="14 15" key="1">
    <citation type="submission" date="2016-06" db="EMBL/GenBank/DDBJ databases">
        <authorList>
            <person name="Kjaerup R.B."/>
            <person name="Dalgaard T.S."/>
            <person name="Juul-Madsen H.R."/>
        </authorList>
    </citation>
    <scope>NUCLEOTIDE SEQUENCE [LARGE SCALE GENOMIC DNA]</scope>
    <source>
        <strain evidence="14 15">DSM 43363</strain>
    </source>
</reference>
<evidence type="ECO:0000256" key="10">
    <source>
        <dbReference type="ARBA" id="ARBA00023014"/>
    </source>
</evidence>
<dbReference type="NCBIfam" id="NF006881">
    <property type="entry name" value="PRK09375.2-2"/>
    <property type="match status" value="1"/>
</dbReference>
<dbReference type="SUPFAM" id="SSF142754">
    <property type="entry name" value="NadA-like"/>
    <property type="match status" value="1"/>
</dbReference>
<name>A0A1C6VNY5_9ACTN</name>
<dbReference type="STRING" id="47871.GA0070608_3645"/>